<gene>
    <name evidence="2" type="ORF">UFOPK2292_00880</name>
</gene>
<organism evidence="2">
    <name type="scientific">freshwater metagenome</name>
    <dbReference type="NCBI Taxonomy" id="449393"/>
    <lineage>
        <taxon>unclassified sequences</taxon>
        <taxon>metagenomes</taxon>
        <taxon>ecological metagenomes</taxon>
    </lineage>
</organism>
<feature type="domain" description="CinA C-terminal" evidence="1">
    <location>
        <begin position="1"/>
        <end position="113"/>
    </location>
</feature>
<protein>
    <submittedName>
        <fullName evidence="2">Unannotated protein</fullName>
    </submittedName>
</protein>
<dbReference type="EMBL" id="CAEZWU010000126">
    <property type="protein sequence ID" value="CAB4672458.1"/>
    <property type="molecule type" value="Genomic_DNA"/>
</dbReference>
<accession>A0A6J6MH73</accession>
<reference evidence="2" key="1">
    <citation type="submission" date="2020-05" db="EMBL/GenBank/DDBJ databases">
        <authorList>
            <person name="Chiriac C."/>
            <person name="Salcher M."/>
            <person name="Ghai R."/>
            <person name="Kavagutti S V."/>
        </authorList>
    </citation>
    <scope>NUCLEOTIDE SEQUENCE</scope>
</reference>
<dbReference type="AlphaFoldDB" id="A0A6J6MH73"/>
<proteinExistence type="predicted"/>
<sequence length="116" mass="12048">MPGASDVFRGAVVSYASEVKYNVLGITNEIVVSEAAAKEMAAGVRKALGSDIGLSLTGVAGPDEQQGVKVGTLCVGVALPDGSTKSMTMHLPIGREQMRQLSVISALNFLRNELAE</sequence>
<dbReference type="InterPro" id="IPR036653">
    <property type="entry name" value="CinA-like_C"/>
</dbReference>
<dbReference type="SUPFAM" id="SSF142433">
    <property type="entry name" value="CinA-like"/>
    <property type="match status" value="1"/>
</dbReference>
<evidence type="ECO:0000313" key="2">
    <source>
        <dbReference type="EMBL" id="CAB4672458.1"/>
    </source>
</evidence>
<dbReference type="InterPro" id="IPR008136">
    <property type="entry name" value="CinA_C"/>
</dbReference>
<dbReference type="Gene3D" id="3.90.950.20">
    <property type="entry name" value="CinA-like"/>
    <property type="match status" value="1"/>
</dbReference>
<dbReference type="Pfam" id="PF02464">
    <property type="entry name" value="CinA"/>
    <property type="match status" value="1"/>
</dbReference>
<evidence type="ECO:0000259" key="1">
    <source>
        <dbReference type="Pfam" id="PF02464"/>
    </source>
</evidence>
<dbReference type="NCBIfam" id="TIGR00199">
    <property type="entry name" value="PncC_domain"/>
    <property type="match status" value="1"/>
</dbReference>
<name>A0A6J6MH73_9ZZZZ</name>